<sequence>MNAHIGDSQELHGHRWDDTRDAADSSVIDLTTLMVKSQKGKSPPSLFTITVTDQGQPYPLYINKPEYLPELVPRQMGISLASVQRLKKFYTGPRDMEECIDAGISAGISSRTSIPRTIKWIPPQAGHASNPQHLSASSSREALSPNDCQLCASGSTHSIDIEVEPPSRDSRPQSTSDHSNGHIMGFLNPNHTPTILPLEPPEHRPMIPAIPMDSRPSPQFHALPQCRRDERLGNAAALPATTTLPGPGPQQASGFGAPRTPTLALPDTLKSGSQLPSSRVERQRQQRLLGFDFLVFDVLIEVWKPVTWKPSKRAVQQYRILRLSHRLALLVGL</sequence>
<evidence type="ECO:0000313" key="3">
    <source>
        <dbReference type="Proteomes" id="UP000219338"/>
    </source>
</evidence>
<feature type="compositionally biased region" description="Polar residues" evidence="1">
    <location>
        <begin position="127"/>
        <end position="141"/>
    </location>
</feature>
<dbReference type="AlphaFoldDB" id="A0A284R7U9"/>
<proteinExistence type="predicted"/>
<dbReference type="STRING" id="47428.A0A284R7U9"/>
<dbReference type="OrthoDB" id="3268221at2759"/>
<reference evidence="3" key="1">
    <citation type="journal article" date="2017" name="Nat. Ecol. Evol.">
        <title>Genome expansion and lineage-specific genetic innovations in the forest pathogenic fungi Armillaria.</title>
        <authorList>
            <person name="Sipos G."/>
            <person name="Prasanna A.N."/>
            <person name="Walter M.C."/>
            <person name="O'Connor E."/>
            <person name="Balint B."/>
            <person name="Krizsan K."/>
            <person name="Kiss B."/>
            <person name="Hess J."/>
            <person name="Varga T."/>
            <person name="Slot J."/>
            <person name="Riley R."/>
            <person name="Boka B."/>
            <person name="Rigling D."/>
            <person name="Barry K."/>
            <person name="Lee J."/>
            <person name="Mihaltcheva S."/>
            <person name="LaButti K."/>
            <person name="Lipzen A."/>
            <person name="Waldron R."/>
            <person name="Moloney N.M."/>
            <person name="Sperisen C."/>
            <person name="Kredics L."/>
            <person name="Vagvoelgyi C."/>
            <person name="Patrignani A."/>
            <person name="Fitzpatrick D."/>
            <person name="Nagy I."/>
            <person name="Doyle S."/>
            <person name="Anderson J.B."/>
            <person name="Grigoriev I.V."/>
            <person name="Gueldener U."/>
            <person name="Muensterkoetter M."/>
            <person name="Nagy L.G."/>
        </authorList>
    </citation>
    <scope>NUCLEOTIDE SEQUENCE [LARGE SCALE GENOMIC DNA]</scope>
    <source>
        <strain evidence="3">C18/9</strain>
    </source>
</reference>
<evidence type="ECO:0000313" key="2">
    <source>
        <dbReference type="EMBL" id="SJL04773.1"/>
    </source>
</evidence>
<name>A0A284R7U9_ARMOS</name>
<gene>
    <name evidence="2" type="ORF">ARMOST_08143</name>
</gene>
<keyword evidence="3" id="KW-1185">Reference proteome</keyword>
<feature type="region of interest" description="Disordered" evidence="1">
    <location>
        <begin position="121"/>
        <end position="185"/>
    </location>
</feature>
<dbReference type="Proteomes" id="UP000219338">
    <property type="component" value="Unassembled WGS sequence"/>
</dbReference>
<dbReference type="EMBL" id="FUEG01000005">
    <property type="protein sequence ID" value="SJL04773.1"/>
    <property type="molecule type" value="Genomic_DNA"/>
</dbReference>
<protein>
    <submittedName>
        <fullName evidence="2">Uncharacterized protein</fullName>
    </submittedName>
</protein>
<organism evidence="2 3">
    <name type="scientific">Armillaria ostoyae</name>
    <name type="common">Armillaria root rot fungus</name>
    <dbReference type="NCBI Taxonomy" id="47428"/>
    <lineage>
        <taxon>Eukaryota</taxon>
        <taxon>Fungi</taxon>
        <taxon>Dikarya</taxon>
        <taxon>Basidiomycota</taxon>
        <taxon>Agaricomycotina</taxon>
        <taxon>Agaricomycetes</taxon>
        <taxon>Agaricomycetidae</taxon>
        <taxon>Agaricales</taxon>
        <taxon>Marasmiineae</taxon>
        <taxon>Physalacriaceae</taxon>
        <taxon>Armillaria</taxon>
    </lineage>
</organism>
<accession>A0A284R7U9</accession>
<evidence type="ECO:0000256" key="1">
    <source>
        <dbReference type="SAM" id="MobiDB-lite"/>
    </source>
</evidence>